<dbReference type="PANTHER" id="PTHR30606">
    <property type="entry name" value="LIPID A BIOSYNTHESIS LAUROYL ACYLTRANSFERASE"/>
    <property type="match status" value="1"/>
</dbReference>
<keyword evidence="4" id="KW-0808">Transferase</keyword>
<gene>
    <name evidence="7" type="ORF">GT409_15640</name>
</gene>
<dbReference type="RefSeq" id="WP_160629984.1">
    <property type="nucleotide sequence ID" value="NZ_CP047593.1"/>
</dbReference>
<evidence type="ECO:0000256" key="1">
    <source>
        <dbReference type="ARBA" id="ARBA00004533"/>
    </source>
</evidence>
<dbReference type="PANTHER" id="PTHR30606:SF10">
    <property type="entry name" value="PHOSPHATIDYLINOSITOL MANNOSIDE ACYLTRANSFERASE"/>
    <property type="match status" value="1"/>
</dbReference>
<dbReference type="Pfam" id="PF03279">
    <property type="entry name" value="Lip_A_acyltrans"/>
    <property type="match status" value="1"/>
</dbReference>
<sequence length="313" mass="35381">MSKRTRQLRHPFERAAIHLAMAVIPRLPRYGVLALAKIGGRAGYLFDSRSRRIGLANLDVAFGDTRTAEEKKQILKTSFVTMVRTLLDTFWFAHHSGKRLDKYVVLDDSSKVFFQDKAHICITAHFGNWEIIGQMSGHKQLPLHSIATPVKNELVNKHFIRAREATGQTIIPRKGALRKLLGILRKGGKTAFLADQNTSENNGGIWVDFFGLPATVTAAPALLSGRTGAEILMGFCSPLPGGYYRIYSTGTFDPPAETGEASIRRLTEQITQVTEKEIREHPEYWLWMYKRWKTHQPGDDPTKYPCYKKSRPQ</sequence>
<evidence type="ECO:0000256" key="5">
    <source>
        <dbReference type="ARBA" id="ARBA00023136"/>
    </source>
</evidence>
<evidence type="ECO:0000313" key="7">
    <source>
        <dbReference type="EMBL" id="QHI70812.1"/>
    </source>
</evidence>
<evidence type="ECO:0000256" key="3">
    <source>
        <dbReference type="ARBA" id="ARBA00022519"/>
    </source>
</evidence>
<accession>A0A6P1M9U0</accession>
<keyword evidence="6" id="KW-0012">Acyltransferase</keyword>
<dbReference type="KEGG" id="taer:GT409_15640"/>
<evidence type="ECO:0008006" key="9">
    <source>
        <dbReference type="Google" id="ProtNLM"/>
    </source>
</evidence>
<dbReference type="InterPro" id="IPR004960">
    <property type="entry name" value="LipA_acyltrans"/>
</dbReference>
<dbReference type="GO" id="GO:0016746">
    <property type="term" value="F:acyltransferase activity"/>
    <property type="evidence" value="ECO:0007669"/>
    <property type="project" value="UniProtKB-KW"/>
</dbReference>
<keyword evidence="2" id="KW-1003">Cell membrane</keyword>
<keyword evidence="3" id="KW-0997">Cell inner membrane</keyword>
<evidence type="ECO:0000256" key="2">
    <source>
        <dbReference type="ARBA" id="ARBA00022475"/>
    </source>
</evidence>
<name>A0A6P1M9U0_9BACT</name>
<keyword evidence="8" id="KW-1185">Reference proteome</keyword>
<dbReference type="EMBL" id="CP047593">
    <property type="protein sequence ID" value="QHI70812.1"/>
    <property type="molecule type" value="Genomic_DNA"/>
</dbReference>
<proteinExistence type="predicted"/>
<dbReference type="GO" id="GO:0005886">
    <property type="term" value="C:plasma membrane"/>
    <property type="evidence" value="ECO:0007669"/>
    <property type="project" value="UniProtKB-SubCell"/>
</dbReference>
<organism evidence="7 8">
    <name type="scientific">Tichowtungia aerotolerans</name>
    <dbReference type="NCBI Taxonomy" id="2697043"/>
    <lineage>
        <taxon>Bacteria</taxon>
        <taxon>Pseudomonadati</taxon>
        <taxon>Kiritimatiellota</taxon>
        <taxon>Tichowtungiia</taxon>
        <taxon>Tichowtungiales</taxon>
        <taxon>Tichowtungiaceae</taxon>
        <taxon>Tichowtungia</taxon>
    </lineage>
</organism>
<evidence type="ECO:0000256" key="4">
    <source>
        <dbReference type="ARBA" id="ARBA00022679"/>
    </source>
</evidence>
<evidence type="ECO:0000313" key="8">
    <source>
        <dbReference type="Proteomes" id="UP000464954"/>
    </source>
</evidence>
<dbReference type="GO" id="GO:0009247">
    <property type="term" value="P:glycolipid biosynthetic process"/>
    <property type="evidence" value="ECO:0007669"/>
    <property type="project" value="UniProtKB-ARBA"/>
</dbReference>
<dbReference type="Proteomes" id="UP000464954">
    <property type="component" value="Chromosome"/>
</dbReference>
<comment type="subcellular location">
    <subcellularLocation>
        <location evidence="1">Cell inner membrane</location>
    </subcellularLocation>
</comment>
<dbReference type="CDD" id="cd07984">
    <property type="entry name" value="LPLAT_LABLAT-like"/>
    <property type="match status" value="1"/>
</dbReference>
<keyword evidence="5" id="KW-0472">Membrane</keyword>
<protein>
    <recommendedName>
        <fullName evidence="9">Lipid A biosynthesis lauroyl acyltransferase</fullName>
    </recommendedName>
</protein>
<reference evidence="7 8" key="1">
    <citation type="submission" date="2020-01" db="EMBL/GenBank/DDBJ databases">
        <title>Ponticoccus aerotolerans gen. nov., sp. nov., an anaerobic bacterium and proposal of Ponticoccusceae fam. nov., Ponticoccusles ord. nov. and Ponticoccuse classis nov. in the phylum Kiritimatiellaeota.</title>
        <authorList>
            <person name="Zhou L.Y."/>
            <person name="Du Z.J."/>
        </authorList>
    </citation>
    <scope>NUCLEOTIDE SEQUENCE [LARGE SCALE GENOMIC DNA]</scope>
    <source>
        <strain evidence="7 8">S-5007</strain>
    </source>
</reference>
<evidence type="ECO:0000256" key="6">
    <source>
        <dbReference type="ARBA" id="ARBA00023315"/>
    </source>
</evidence>
<dbReference type="AlphaFoldDB" id="A0A6P1M9U0"/>